<feature type="region of interest" description="Disordered" evidence="4">
    <location>
        <begin position="383"/>
        <end position="416"/>
    </location>
</feature>
<dbReference type="PANTHER" id="PTHR46652:SF3">
    <property type="entry name" value="LEUCINE-RICH REPEAT-CONTAINING PROTEIN 9"/>
    <property type="match status" value="1"/>
</dbReference>
<dbReference type="SUPFAM" id="SSF52075">
    <property type="entry name" value="Outer arm dynein light chain 1"/>
    <property type="match status" value="1"/>
</dbReference>
<dbReference type="PANTHER" id="PTHR46652">
    <property type="entry name" value="LEUCINE-RICH REPEAT AND IQ DOMAIN-CONTAINING PROTEIN 1-RELATED"/>
    <property type="match status" value="1"/>
</dbReference>
<reference evidence="6" key="1">
    <citation type="journal article" date="2023" name="Commun. Biol.">
        <title>Genome analysis of Parmales, the sister group of diatoms, reveals the evolutionary specialization of diatoms from phago-mixotrophs to photoautotrophs.</title>
        <authorList>
            <person name="Ban H."/>
            <person name="Sato S."/>
            <person name="Yoshikawa S."/>
            <person name="Yamada K."/>
            <person name="Nakamura Y."/>
            <person name="Ichinomiya M."/>
            <person name="Sato N."/>
            <person name="Blanc-Mathieu R."/>
            <person name="Endo H."/>
            <person name="Kuwata A."/>
            <person name="Ogata H."/>
        </authorList>
    </citation>
    <scope>NUCLEOTIDE SEQUENCE [LARGE SCALE GENOMIC DNA]</scope>
</reference>
<dbReference type="AlphaFoldDB" id="A0A9W6ZIB8"/>
<evidence type="ECO:0000313" key="5">
    <source>
        <dbReference type="EMBL" id="GMH55034.1"/>
    </source>
</evidence>
<gene>
    <name evidence="5" type="ORF">TL16_g01802</name>
</gene>
<feature type="region of interest" description="Disordered" evidence="4">
    <location>
        <begin position="261"/>
        <end position="281"/>
    </location>
</feature>
<protein>
    <submittedName>
        <fullName evidence="5">Uncharacterized protein</fullName>
    </submittedName>
</protein>
<dbReference type="EMBL" id="BLQM01000042">
    <property type="protein sequence ID" value="GMH55034.1"/>
    <property type="molecule type" value="Genomic_DNA"/>
</dbReference>
<dbReference type="Gene3D" id="3.80.10.10">
    <property type="entry name" value="Ribonuclease Inhibitor"/>
    <property type="match status" value="1"/>
</dbReference>
<dbReference type="PROSITE" id="PS51450">
    <property type="entry name" value="LRR"/>
    <property type="match status" value="2"/>
</dbReference>
<name>A0A9W6ZIB8_9STRA</name>
<evidence type="ECO:0000256" key="1">
    <source>
        <dbReference type="ARBA" id="ARBA00022614"/>
    </source>
</evidence>
<dbReference type="InterPro" id="IPR001611">
    <property type="entry name" value="Leu-rich_rpt"/>
</dbReference>
<accession>A0A9W6ZIB8</accession>
<keyword evidence="3" id="KW-0175">Coiled coil</keyword>
<dbReference type="SMART" id="SM00365">
    <property type="entry name" value="LRR_SD22"/>
    <property type="match status" value="4"/>
</dbReference>
<dbReference type="InterPro" id="IPR050836">
    <property type="entry name" value="SDS22/Internalin_LRR"/>
</dbReference>
<comment type="caution">
    <text evidence="5">The sequence shown here is derived from an EMBL/GenBank/DDBJ whole genome shotgun (WGS) entry which is preliminary data.</text>
</comment>
<keyword evidence="2" id="KW-0677">Repeat</keyword>
<keyword evidence="1" id="KW-0433">Leucine-rich repeat</keyword>
<organism evidence="5 6">
    <name type="scientific">Triparma laevis f. inornata</name>
    <dbReference type="NCBI Taxonomy" id="1714386"/>
    <lineage>
        <taxon>Eukaryota</taxon>
        <taxon>Sar</taxon>
        <taxon>Stramenopiles</taxon>
        <taxon>Ochrophyta</taxon>
        <taxon>Bolidophyceae</taxon>
        <taxon>Parmales</taxon>
        <taxon>Triparmaceae</taxon>
        <taxon>Triparma</taxon>
    </lineage>
</organism>
<evidence type="ECO:0000256" key="2">
    <source>
        <dbReference type="ARBA" id="ARBA00022737"/>
    </source>
</evidence>
<dbReference type="Pfam" id="PF13855">
    <property type="entry name" value="LRR_8"/>
    <property type="match status" value="1"/>
</dbReference>
<sequence length="475" mass="53381">MSDVTPLVSNPLSLKVIREKALTSEESSGLTPEDLADLLFDKTVLHLAYTNPPITGPLTSLDPFSNLTELYLQGNSLTSFSDGLSLLLNLKLLFLRNNRFKEIEGIGGLRNLEVLDLADNFIEGCGKYGKDVLPSKNLKVLDLENNPITKNSDHREKAVSSLPVLTILDGVEVVREDGVNLQLGRMFISVPLIEDDGTEFGDALLYFEKDSDLWGTADRFCNINEIEGEESRRELVGMMKKEGRRVWGVVVRDRGVTGEKMKEGFRGEGGEERKEDEHEEGVRVNTERAFFAVEDFMEEIGKIEKESGMVFKEKTKAMVEKSEGRRGEDNGVSKEAMEEAKQLLKAKVEKIKKEKMEEKRKKMEALMRAEEMKRVGAIATTMPPSLLPEEEKDGGEGKWGEQDEEREEEGKREETKLDDVVKVGVVNHGVAKRKTKQKVYEDDIGVGGDESDDSREGMFFDDIENDNTLLIGHRK</sequence>
<dbReference type="InterPro" id="IPR032675">
    <property type="entry name" value="LRR_dom_sf"/>
</dbReference>
<proteinExistence type="predicted"/>
<feature type="coiled-coil region" evidence="3">
    <location>
        <begin position="334"/>
        <end position="373"/>
    </location>
</feature>
<evidence type="ECO:0000256" key="4">
    <source>
        <dbReference type="SAM" id="MobiDB-lite"/>
    </source>
</evidence>
<dbReference type="Proteomes" id="UP001162640">
    <property type="component" value="Unassembled WGS sequence"/>
</dbReference>
<evidence type="ECO:0000313" key="6">
    <source>
        <dbReference type="Proteomes" id="UP001162640"/>
    </source>
</evidence>
<evidence type="ECO:0000256" key="3">
    <source>
        <dbReference type="SAM" id="Coils"/>
    </source>
</evidence>